<dbReference type="OrthoDB" id="9800053at2"/>
<evidence type="ECO:0000256" key="1">
    <source>
        <dbReference type="SAM" id="Phobius"/>
    </source>
</evidence>
<dbReference type="Pfam" id="PF01944">
    <property type="entry name" value="SpoIIM"/>
    <property type="match status" value="1"/>
</dbReference>
<dbReference type="RefSeq" id="WP_107823174.1">
    <property type="nucleotide sequence ID" value="NZ_OY782574.1"/>
</dbReference>
<sequence length="324" mass="36450">MKEIVFIKRNSARWKKIEGLLSDNTTIPPDELYELYIGLNDDLSYANTFYPNSGAVQFLNKLTIDLHQKIYQNQKIQKGRFKRFWTTEYPLLIWENRKYIWYALAIFIVSALIGALSTAIDHDFPRLILGDRYVNMTLDHIHQGDPMAVYKKANEVNMFLGITINNIRVALYAFVAGVLLSVGSGLVLLKNGIMLGCFQYFFYQQGVLGESLLTIYIHGTLELFSIVIAGAAGMRVGNAILFPGTYSRLVSFQRGATAGLKIVAGVTPLFVVAGFLEGFITRHTNFPAATRIAITILSAAFIIGYFFLYPKYLSQQTKTHANQL</sequence>
<dbReference type="AlphaFoldDB" id="A0A2T5BZ96"/>
<feature type="transmembrane region" description="Helical" evidence="1">
    <location>
        <begin position="200"/>
        <end position="217"/>
    </location>
</feature>
<reference evidence="2 3" key="1">
    <citation type="submission" date="2018-04" db="EMBL/GenBank/DDBJ databases">
        <title>Genomic Encyclopedia of Archaeal and Bacterial Type Strains, Phase II (KMG-II): from individual species to whole genera.</title>
        <authorList>
            <person name="Goeker M."/>
        </authorList>
    </citation>
    <scope>NUCLEOTIDE SEQUENCE [LARGE SCALE GENOMIC DNA]</scope>
    <source>
        <strain evidence="2 3">DSM 28823</strain>
    </source>
</reference>
<keyword evidence="1" id="KW-1133">Transmembrane helix</keyword>
<feature type="transmembrane region" description="Helical" evidence="1">
    <location>
        <begin position="258"/>
        <end position="276"/>
    </location>
</feature>
<comment type="caution">
    <text evidence="2">The sequence shown here is derived from an EMBL/GenBank/DDBJ whole genome shotgun (WGS) entry which is preliminary data.</text>
</comment>
<keyword evidence="3" id="KW-1185">Reference proteome</keyword>
<keyword evidence="1" id="KW-0472">Membrane</keyword>
<dbReference type="PANTHER" id="PTHR35337:SF1">
    <property type="entry name" value="SLR1478 PROTEIN"/>
    <property type="match status" value="1"/>
</dbReference>
<evidence type="ECO:0000313" key="3">
    <source>
        <dbReference type="Proteomes" id="UP000243525"/>
    </source>
</evidence>
<feature type="transmembrane region" description="Helical" evidence="1">
    <location>
        <begin position="288"/>
        <end position="308"/>
    </location>
</feature>
<organism evidence="2 3">
    <name type="scientific">Mangrovibacterium marinum</name>
    <dbReference type="NCBI Taxonomy" id="1639118"/>
    <lineage>
        <taxon>Bacteria</taxon>
        <taxon>Pseudomonadati</taxon>
        <taxon>Bacteroidota</taxon>
        <taxon>Bacteroidia</taxon>
        <taxon>Marinilabiliales</taxon>
        <taxon>Prolixibacteraceae</taxon>
        <taxon>Mangrovibacterium</taxon>
    </lineage>
</organism>
<name>A0A2T5BZ96_9BACT</name>
<dbReference type="InterPro" id="IPR002798">
    <property type="entry name" value="SpoIIM-like"/>
</dbReference>
<gene>
    <name evidence="2" type="ORF">C8N47_11533</name>
</gene>
<keyword evidence="1" id="KW-0812">Transmembrane</keyword>
<dbReference type="PANTHER" id="PTHR35337">
    <property type="entry name" value="SLR1478 PROTEIN"/>
    <property type="match status" value="1"/>
</dbReference>
<accession>A0A2T5BZ96</accession>
<evidence type="ECO:0000313" key="2">
    <source>
        <dbReference type="EMBL" id="PTN07594.1"/>
    </source>
</evidence>
<feature type="transmembrane region" description="Helical" evidence="1">
    <location>
        <begin position="99"/>
        <end position="120"/>
    </location>
</feature>
<dbReference type="Proteomes" id="UP000243525">
    <property type="component" value="Unassembled WGS sequence"/>
</dbReference>
<dbReference type="EMBL" id="QAAD01000015">
    <property type="protein sequence ID" value="PTN07594.1"/>
    <property type="molecule type" value="Genomic_DNA"/>
</dbReference>
<feature type="transmembrane region" description="Helical" evidence="1">
    <location>
        <begin position="169"/>
        <end position="188"/>
    </location>
</feature>
<proteinExistence type="predicted"/>
<protein>
    <submittedName>
        <fullName evidence="2">Putative membrane protein SpoIIM required for sporulation</fullName>
    </submittedName>
</protein>
<feature type="transmembrane region" description="Helical" evidence="1">
    <location>
        <begin position="223"/>
        <end position="246"/>
    </location>
</feature>